<dbReference type="EMBL" id="JAAAID010000631">
    <property type="protein sequence ID" value="KAG0015409.1"/>
    <property type="molecule type" value="Genomic_DNA"/>
</dbReference>
<organism evidence="11 12">
    <name type="scientific">Entomortierella chlamydospora</name>
    <dbReference type="NCBI Taxonomy" id="101097"/>
    <lineage>
        <taxon>Eukaryota</taxon>
        <taxon>Fungi</taxon>
        <taxon>Fungi incertae sedis</taxon>
        <taxon>Mucoromycota</taxon>
        <taxon>Mortierellomycotina</taxon>
        <taxon>Mortierellomycetes</taxon>
        <taxon>Mortierellales</taxon>
        <taxon>Mortierellaceae</taxon>
        <taxon>Entomortierella</taxon>
    </lineage>
</organism>
<comment type="similarity">
    <text evidence="7">Belongs to the glycosyltransferase 68 family.</text>
</comment>
<evidence type="ECO:0000256" key="7">
    <source>
        <dbReference type="ARBA" id="ARBA00025803"/>
    </source>
</evidence>
<dbReference type="GO" id="GO:0006004">
    <property type="term" value="P:fucose metabolic process"/>
    <property type="evidence" value="ECO:0007669"/>
    <property type="project" value="UniProtKB-KW"/>
</dbReference>
<dbReference type="CDD" id="cd11296">
    <property type="entry name" value="O-FucT_like"/>
    <property type="match status" value="1"/>
</dbReference>
<protein>
    <recommendedName>
        <fullName evidence="8">GDP-fucose protein O-fucosyltransferase 2</fullName>
    </recommendedName>
</protein>
<evidence type="ECO:0000256" key="3">
    <source>
        <dbReference type="ARBA" id="ARBA00022679"/>
    </source>
</evidence>
<feature type="compositionally biased region" description="Basic and acidic residues" evidence="9">
    <location>
        <begin position="214"/>
        <end position="225"/>
    </location>
</feature>
<dbReference type="GO" id="GO:0005783">
    <property type="term" value="C:endoplasmic reticulum"/>
    <property type="evidence" value="ECO:0007669"/>
    <property type="project" value="UniProtKB-SubCell"/>
</dbReference>
<reference evidence="11" key="1">
    <citation type="journal article" date="2020" name="Fungal Divers.">
        <title>Resolving the Mortierellaceae phylogeny through synthesis of multi-gene phylogenetics and phylogenomics.</title>
        <authorList>
            <person name="Vandepol N."/>
            <person name="Liber J."/>
            <person name="Desiro A."/>
            <person name="Na H."/>
            <person name="Kennedy M."/>
            <person name="Barry K."/>
            <person name="Grigoriev I.V."/>
            <person name="Miller A.N."/>
            <person name="O'Donnell K."/>
            <person name="Stajich J.E."/>
            <person name="Bonito G."/>
        </authorList>
    </citation>
    <scope>NUCLEOTIDE SEQUENCE</scope>
    <source>
        <strain evidence="11">NRRL 2769</strain>
    </source>
</reference>
<feature type="compositionally biased region" description="Acidic residues" evidence="9">
    <location>
        <begin position="230"/>
        <end position="245"/>
    </location>
</feature>
<keyword evidence="10" id="KW-0812">Transmembrane</keyword>
<gene>
    <name evidence="11" type="ORF">BGZ80_009878</name>
</gene>
<dbReference type="GO" id="GO:0046922">
    <property type="term" value="F:peptide-O-fucosyltransferase activity"/>
    <property type="evidence" value="ECO:0007669"/>
    <property type="project" value="InterPro"/>
</dbReference>
<dbReference type="InterPro" id="IPR045130">
    <property type="entry name" value="OFUT2-like"/>
</dbReference>
<keyword evidence="6" id="KW-0119">Carbohydrate metabolism</keyword>
<dbReference type="PANTHER" id="PTHR13398">
    <property type="entry name" value="GDP-FUCOSE PROTEIN O-FUCOSYLTRANSFERASE 2"/>
    <property type="match status" value="1"/>
</dbReference>
<dbReference type="AlphaFoldDB" id="A0A9P6MVK6"/>
<proteinExistence type="inferred from homology"/>
<feature type="compositionally biased region" description="Polar residues" evidence="9">
    <location>
        <begin position="532"/>
        <end position="551"/>
    </location>
</feature>
<keyword evidence="12" id="KW-1185">Reference proteome</keyword>
<name>A0A9P6MVK6_9FUNG</name>
<dbReference type="Proteomes" id="UP000703661">
    <property type="component" value="Unassembled WGS sequence"/>
</dbReference>
<comment type="pathway">
    <text evidence="2">Protein modification; protein glycosylation.</text>
</comment>
<evidence type="ECO:0000256" key="6">
    <source>
        <dbReference type="ARBA" id="ARBA00023277"/>
    </source>
</evidence>
<keyword evidence="5" id="KW-0294">Fucose metabolism</keyword>
<evidence type="ECO:0000313" key="11">
    <source>
        <dbReference type="EMBL" id="KAG0015409.1"/>
    </source>
</evidence>
<comment type="subcellular location">
    <subcellularLocation>
        <location evidence="1">Endoplasmic reticulum</location>
    </subcellularLocation>
</comment>
<dbReference type="PANTHER" id="PTHR13398:SF0">
    <property type="entry name" value="GDP-FUCOSE PROTEIN O-FUCOSYLTRANSFERASE 2"/>
    <property type="match status" value="1"/>
</dbReference>
<evidence type="ECO:0000256" key="10">
    <source>
        <dbReference type="SAM" id="Phobius"/>
    </source>
</evidence>
<evidence type="ECO:0000256" key="9">
    <source>
        <dbReference type="SAM" id="MobiDB-lite"/>
    </source>
</evidence>
<dbReference type="Gene3D" id="3.40.50.11340">
    <property type="match status" value="1"/>
</dbReference>
<keyword evidence="4" id="KW-0256">Endoplasmic reticulum</keyword>
<evidence type="ECO:0000256" key="1">
    <source>
        <dbReference type="ARBA" id="ARBA00004240"/>
    </source>
</evidence>
<dbReference type="Gene3D" id="3.40.50.11350">
    <property type="match status" value="1"/>
</dbReference>
<comment type="caution">
    <text evidence="11">The sequence shown here is derived from an EMBL/GenBank/DDBJ whole genome shotgun (WGS) entry which is preliminary data.</text>
</comment>
<sequence length="737" mass="83552">MSRPTDHNTQEECHIPIMELHSPPSYTLNNNPISSTCITINHPNTDTNPQPMSSLSNPSSLKRRKSLQVHWHPSVNQLQAAKRRRQIVSLLSILAFFSSLTLVLFHYSGCDITTGQCQQTITSPSSSSVTGSSLVQGRKQILGPNAPPSSVGIFGSEGLLMDSEVMIATGGRRYKAHARGPWSFLYGHQKSNHHRVGEEGSREDENEAYGGDASRYEDESERQEVMESSESVENEMNEFEEEDYGLGETEVSGGRSEFDFEEDDVEDLTPTTEKSLKPIPQETYVDNWNEGSDLLSDEYIELEDDYIPLPRGDDYRRRQSLNGRMDPDTKYMTYLPDSGLSNQFHGMLRAMMLAKSLCRTLILPPITVSNYYYDYNKDSDDDEDKSQQNQPWSSYFELETFKYLTGVKIVELQDLRDPNQVSVSPQEGLKCQITSGVGSLRPLDSTAKEFVKQWKFDLSLTQLRTETSELDELVSALEGQDEKLLCISNAYNIIVSEDDEWDLFGRYLYFSPKFEGAFSRVLQGLNEEGMQRQVSHQQPEQQPEGSASTTEQRSDAIASKIQHNDNNDFYDHGRINSAIIPNINKLYRDLISRSDKNKASPLHGPYISIHAKRGDHIDYCQQHFQHDLRSCLPTTQELASTLHNIILSDPSLKGLPVYVSTNEDRPEELDEFRALGWQVLNHQEMGSKKQLGVFGPMMMDQIFMAKAQLLIGVRTSAFSKVGANRVEDWYARRAVFM</sequence>
<keyword evidence="3" id="KW-0808">Transferase</keyword>
<evidence type="ECO:0000313" key="12">
    <source>
        <dbReference type="Proteomes" id="UP000703661"/>
    </source>
</evidence>
<dbReference type="InterPro" id="IPR019378">
    <property type="entry name" value="GDP-Fuc_O-FucTrfase"/>
</dbReference>
<keyword evidence="10" id="KW-1133">Transmembrane helix</keyword>
<keyword evidence="10" id="KW-0472">Membrane</keyword>
<feature type="transmembrane region" description="Helical" evidence="10">
    <location>
        <begin position="87"/>
        <end position="107"/>
    </location>
</feature>
<evidence type="ECO:0000256" key="8">
    <source>
        <dbReference type="ARBA" id="ARBA00026232"/>
    </source>
</evidence>
<feature type="region of interest" description="Disordered" evidence="9">
    <location>
        <begin position="529"/>
        <end position="554"/>
    </location>
</feature>
<dbReference type="OrthoDB" id="1882547at2759"/>
<evidence type="ECO:0000256" key="5">
    <source>
        <dbReference type="ARBA" id="ARBA00023253"/>
    </source>
</evidence>
<evidence type="ECO:0000256" key="2">
    <source>
        <dbReference type="ARBA" id="ARBA00004922"/>
    </source>
</evidence>
<evidence type="ECO:0000256" key="4">
    <source>
        <dbReference type="ARBA" id="ARBA00022824"/>
    </source>
</evidence>
<feature type="region of interest" description="Disordered" evidence="9">
    <location>
        <begin position="193"/>
        <end position="252"/>
    </location>
</feature>
<dbReference type="Pfam" id="PF10250">
    <property type="entry name" value="O-FucT"/>
    <property type="match status" value="1"/>
</dbReference>
<accession>A0A9P6MVK6</accession>